<dbReference type="Gene3D" id="3.30.9.100">
    <property type="match status" value="1"/>
</dbReference>
<dbReference type="GO" id="GO:0071949">
    <property type="term" value="F:FAD binding"/>
    <property type="evidence" value="ECO:0007669"/>
    <property type="project" value="InterPro"/>
</dbReference>
<sequence>MVVIGSRVGGCAAAIPLARAGRRVIALDKMSFPSDQLSTHFLTPTGVTEFAKMGALRRILDECDPTRVHHINVAAEGIEALERMRPGDTGVDFGVCIPRDQLDVCLVATAREQGVDVREKSAFQALHWRAGRVSGVRYRDPEGQLRDISCRLVIGADGRRSTVAAAAGASRPYRMSRNGRGLVFRYATDPRAGEGGIETDTFYQWREGESFGLVFPIAPKGRMLVLFMGPREEVSEARADGEAYWQRKLAQHAGLRARVAGTDWTAASKIRSTADCTAFFRASSGPGWSLVGDAAHFKDPVTGQGMRDAMWMGRTLAERVLPHLDDPLATDRVTRAWERHRDEHCLPAYHFANLDTRVERQSPALCELVRDAGRTTGPDLTDVFSRARTPQQIAPLPRLIKMVAKAMVSGERPRRETIARAVPELRTELEIRRERWRGRFRETQLVFGSDHPDPEMPTPPAVLAIDDRDAHAGSTAAAPVGVAA</sequence>
<dbReference type="Proteomes" id="UP000005143">
    <property type="component" value="Unassembled WGS sequence"/>
</dbReference>
<dbReference type="EMBL" id="AGUD01000011">
    <property type="protein sequence ID" value="EHN12764.1"/>
    <property type="molecule type" value="Genomic_DNA"/>
</dbReference>
<proteinExistence type="predicted"/>
<name>H0E0N0_9ACTN</name>
<dbReference type="InterPro" id="IPR036188">
    <property type="entry name" value="FAD/NAD-bd_sf"/>
</dbReference>
<keyword evidence="4" id="KW-1185">Reference proteome</keyword>
<dbReference type="InterPro" id="IPR050631">
    <property type="entry name" value="PheA/TfdB_FAD_monoxygenase"/>
</dbReference>
<organism evidence="3 4">
    <name type="scientific">Patulibacter medicamentivorans</name>
    <dbReference type="NCBI Taxonomy" id="1097667"/>
    <lineage>
        <taxon>Bacteria</taxon>
        <taxon>Bacillati</taxon>
        <taxon>Actinomycetota</taxon>
        <taxon>Thermoleophilia</taxon>
        <taxon>Solirubrobacterales</taxon>
        <taxon>Patulibacteraceae</taxon>
        <taxon>Patulibacter</taxon>
    </lineage>
</organism>
<reference evidence="3 4" key="1">
    <citation type="journal article" date="2013" name="Biodegradation">
        <title>Quantitative proteomic analysis of ibuprofen-degrading Patulibacter sp. strain I11.</title>
        <authorList>
            <person name="Almeida B."/>
            <person name="Kjeldal H."/>
            <person name="Lolas I."/>
            <person name="Knudsen A.D."/>
            <person name="Carvalho G."/>
            <person name="Nielsen K.L."/>
            <person name="Barreto Crespo M.T."/>
            <person name="Stensballe A."/>
            <person name="Nielsen J.L."/>
        </authorList>
    </citation>
    <scope>NUCLEOTIDE SEQUENCE [LARGE SCALE GENOMIC DNA]</scope>
    <source>
        <strain evidence="3 4">I11</strain>
    </source>
</reference>
<dbReference type="PANTHER" id="PTHR43476">
    <property type="entry name" value="3-(3-HYDROXY-PHENYL)PROPIONATE/3-HYDROXYCINNAMIC ACID HYDROXYLASE"/>
    <property type="match status" value="1"/>
</dbReference>
<gene>
    <name evidence="3" type="ORF">PAI11_03380</name>
</gene>
<dbReference type="InterPro" id="IPR002938">
    <property type="entry name" value="FAD-bd"/>
</dbReference>
<dbReference type="Gene3D" id="3.50.50.60">
    <property type="entry name" value="FAD/NAD(P)-binding domain"/>
    <property type="match status" value="1"/>
</dbReference>
<evidence type="ECO:0000313" key="4">
    <source>
        <dbReference type="Proteomes" id="UP000005143"/>
    </source>
</evidence>
<dbReference type="Pfam" id="PF01494">
    <property type="entry name" value="FAD_binding_3"/>
    <property type="match status" value="1"/>
</dbReference>
<comment type="caution">
    <text evidence="3">The sequence shown here is derived from an EMBL/GenBank/DDBJ whole genome shotgun (WGS) entry which is preliminary data.</text>
</comment>
<feature type="domain" description="FAD-binding" evidence="2">
    <location>
        <begin position="2"/>
        <end position="318"/>
    </location>
</feature>
<dbReference type="PANTHER" id="PTHR43476:SF5">
    <property type="entry name" value="FAD-DEPENDENT MONOOXYGENASE"/>
    <property type="match status" value="1"/>
</dbReference>
<evidence type="ECO:0000313" key="3">
    <source>
        <dbReference type="EMBL" id="EHN12764.1"/>
    </source>
</evidence>
<protein>
    <submittedName>
        <fullName evidence="3">Monooxygenase</fullName>
    </submittedName>
</protein>
<dbReference type="AlphaFoldDB" id="H0E0N0"/>
<evidence type="ECO:0000256" key="1">
    <source>
        <dbReference type="ARBA" id="ARBA00023002"/>
    </source>
</evidence>
<dbReference type="GO" id="GO:0004497">
    <property type="term" value="F:monooxygenase activity"/>
    <property type="evidence" value="ECO:0007669"/>
    <property type="project" value="UniProtKB-KW"/>
</dbReference>
<keyword evidence="3" id="KW-0503">Monooxygenase</keyword>
<keyword evidence="1" id="KW-0560">Oxidoreductase</keyword>
<dbReference type="SUPFAM" id="SSF51905">
    <property type="entry name" value="FAD/NAD(P)-binding domain"/>
    <property type="match status" value="1"/>
</dbReference>
<evidence type="ECO:0000259" key="2">
    <source>
        <dbReference type="Pfam" id="PF01494"/>
    </source>
</evidence>
<accession>H0E0N0</accession>